<dbReference type="InterPro" id="IPR017452">
    <property type="entry name" value="GPCR_Rhodpsn_7TM"/>
</dbReference>
<evidence type="ECO:0000256" key="4">
    <source>
        <dbReference type="ARBA" id="ARBA00022989"/>
    </source>
</evidence>
<evidence type="ECO:0000256" key="3">
    <source>
        <dbReference type="ARBA" id="ARBA00022692"/>
    </source>
</evidence>
<dbReference type="Gene3D" id="1.20.1070.10">
    <property type="entry name" value="Rhodopsin 7-helix transmembrane proteins"/>
    <property type="match status" value="1"/>
</dbReference>
<evidence type="ECO:0000313" key="13">
    <source>
        <dbReference type="EMBL" id="CAG06415.1"/>
    </source>
</evidence>
<evidence type="ECO:0000259" key="12">
    <source>
        <dbReference type="PROSITE" id="PS50262"/>
    </source>
</evidence>
<keyword evidence="9" id="KW-0325">Glycoprotein</keyword>
<accession>Q4RYW7</accession>
<dbReference type="OrthoDB" id="5950040at2759"/>
<dbReference type="EMBL" id="CAAE01014974">
    <property type="protein sequence ID" value="CAG06415.1"/>
    <property type="molecule type" value="Genomic_DNA"/>
</dbReference>
<evidence type="ECO:0000256" key="10">
    <source>
        <dbReference type="ARBA" id="ARBA00023224"/>
    </source>
</evidence>
<evidence type="ECO:0000256" key="2">
    <source>
        <dbReference type="ARBA" id="ARBA00022475"/>
    </source>
</evidence>
<dbReference type="PRINTS" id="PR01157">
    <property type="entry name" value="P2YPURNOCPTR"/>
</dbReference>
<dbReference type="GO" id="GO:0004930">
    <property type="term" value="F:G protein-coupled receptor activity"/>
    <property type="evidence" value="ECO:0007669"/>
    <property type="project" value="UniProtKB-KW"/>
</dbReference>
<comment type="subcellular location">
    <subcellularLocation>
        <location evidence="1">Cell membrane</location>
        <topology evidence="1">Multi-pass membrane protein</topology>
    </subcellularLocation>
</comment>
<dbReference type="AlphaFoldDB" id="Q4RYW7"/>
<evidence type="ECO:0000256" key="9">
    <source>
        <dbReference type="ARBA" id="ARBA00023180"/>
    </source>
</evidence>
<protein>
    <submittedName>
        <fullName evidence="13">Chromosome 16 SCAF14974, whole genome shotgun sequence</fullName>
    </submittedName>
</protein>
<keyword evidence="6 11" id="KW-0472">Membrane</keyword>
<proteinExistence type="predicted"/>
<dbReference type="PANTHER" id="PTHR24234">
    <property type="entry name" value="LYSOPHOSPHATIDIC ACID RECEPTOR 5/SPHINGOSYLPHOSPHORYLCHOLINE RECEPTOR"/>
    <property type="match status" value="1"/>
</dbReference>
<keyword evidence="4 11" id="KW-1133">Transmembrane helix</keyword>
<evidence type="ECO:0000256" key="11">
    <source>
        <dbReference type="SAM" id="Phobius"/>
    </source>
</evidence>
<keyword evidence="7" id="KW-1015">Disulfide bond</keyword>
<keyword evidence="5" id="KW-0297">G-protein coupled receptor</keyword>
<evidence type="ECO:0000256" key="1">
    <source>
        <dbReference type="ARBA" id="ARBA00004651"/>
    </source>
</evidence>
<dbReference type="GO" id="GO:0048266">
    <property type="term" value="P:behavioral response to pain"/>
    <property type="evidence" value="ECO:0007669"/>
    <property type="project" value="TreeGrafter"/>
</dbReference>
<dbReference type="PANTHER" id="PTHR24234:SF6">
    <property type="entry name" value="LYSOPHOSPHATIDIC ACID RECEPTOR 5"/>
    <property type="match status" value="1"/>
</dbReference>
<keyword evidence="2" id="KW-1003">Cell membrane</keyword>
<keyword evidence="3 11" id="KW-0812">Transmembrane</keyword>
<dbReference type="PRINTS" id="PR00237">
    <property type="entry name" value="GPCRRHODOPSN"/>
</dbReference>
<evidence type="ECO:0000256" key="7">
    <source>
        <dbReference type="ARBA" id="ARBA00023157"/>
    </source>
</evidence>
<keyword evidence="8" id="KW-0675">Receptor</keyword>
<evidence type="ECO:0000256" key="8">
    <source>
        <dbReference type="ARBA" id="ARBA00023170"/>
    </source>
</evidence>
<dbReference type="InterPro" id="IPR000276">
    <property type="entry name" value="GPCR_Rhodpsn"/>
</dbReference>
<feature type="transmembrane region" description="Helical" evidence="11">
    <location>
        <begin position="7"/>
        <end position="30"/>
    </location>
</feature>
<name>Q4RYW7_TETNG</name>
<dbReference type="GO" id="GO:0005886">
    <property type="term" value="C:plasma membrane"/>
    <property type="evidence" value="ECO:0007669"/>
    <property type="project" value="UniProtKB-SubCell"/>
</dbReference>
<dbReference type="Pfam" id="PF00001">
    <property type="entry name" value="7tm_1"/>
    <property type="match status" value="1"/>
</dbReference>
<sequence length="176" mass="19578">MEILMNAVYMVNLAISDLLLVISLPMRIYFYATCTWPLDHQACIWIMMLFHNNIRSSSIFITFICVDRLLAVVYPLRVAGGMLDWSGLGGWGDWRWEVESAGGGGYGSQRKIEDWRVVGGKERGEEAPESFLAVTSLALVPGCAALRSRLSRNHLPTAETRASAVRCGAVPSFFLF</sequence>
<reference evidence="13" key="1">
    <citation type="journal article" date="2004" name="Nature">
        <title>Genome duplication in the teleost fish Tetraodon nigroviridis reveals the early vertebrate proto-karyotype.</title>
        <authorList>
            <person name="Jaillon O."/>
            <person name="Aury J.-M."/>
            <person name="Brunet F."/>
            <person name="Petit J.-L."/>
            <person name="Stange-Thomann N."/>
            <person name="Mauceli E."/>
            <person name="Bouneau L."/>
            <person name="Fischer C."/>
            <person name="Ozouf-Costaz C."/>
            <person name="Bernot A."/>
            <person name="Nicaud S."/>
            <person name="Jaffe D."/>
            <person name="Fisher S."/>
            <person name="Lutfalla G."/>
            <person name="Dossat C."/>
            <person name="Segurens B."/>
            <person name="Dasilva C."/>
            <person name="Salanoubat M."/>
            <person name="Levy M."/>
            <person name="Boudet N."/>
            <person name="Castellano S."/>
            <person name="Anthouard V."/>
            <person name="Jubin C."/>
            <person name="Castelli V."/>
            <person name="Katinka M."/>
            <person name="Vacherie B."/>
            <person name="Biemont C."/>
            <person name="Skalli Z."/>
            <person name="Cattolico L."/>
            <person name="Poulain J."/>
            <person name="De Berardinis V."/>
            <person name="Cruaud C."/>
            <person name="Duprat S."/>
            <person name="Brottier P."/>
            <person name="Coutanceau J.-P."/>
            <person name="Gouzy J."/>
            <person name="Parra G."/>
            <person name="Lardier G."/>
            <person name="Chapple C."/>
            <person name="McKernan K.J."/>
            <person name="McEwan P."/>
            <person name="Bosak S."/>
            <person name="Kellis M."/>
            <person name="Volff J.-N."/>
            <person name="Guigo R."/>
            <person name="Zody M.C."/>
            <person name="Mesirov J."/>
            <person name="Lindblad-Toh K."/>
            <person name="Birren B."/>
            <person name="Nusbaum C."/>
            <person name="Kahn D."/>
            <person name="Robinson-Rechavi M."/>
            <person name="Laudet V."/>
            <person name="Schachter V."/>
            <person name="Quetier F."/>
            <person name="Saurin W."/>
            <person name="Scarpelli C."/>
            <person name="Wincker P."/>
            <person name="Lander E.S."/>
            <person name="Weissenbach J."/>
            <person name="Roest Crollius H."/>
        </authorList>
    </citation>
    <scope>NUCLEOTIDE SEQUENCE [LARGE SCALE GENOMIC DNA]</scope>
</reference>
<dbReference type="PROSITE" id="PS50262">
    <property type="entry name" value="G_PROTEIN_RECEP_F1_2"/>
    <property type="match status" value="1"/>
</dbReference>
<gene>
    <name evidence="13" type="ORF">GSTENG00026760001</name>
</gene>
<keyword evidence="10" id="KW-0807">Transducer</keyword>
<dbReference type="KEGG" id="tng:GSTEN00026760G001"/>
<reference evidence="13" key="2">
    <citation type="submission" date="2004-02" db="EMBL/GenBank/DDBJ databases">
        <authorList>
            <consortium name="Genoscope"/>
            <consortium name="Whitehead Institute Centre for Genome Research"/>
        </authorList>
    </citation>
    <scope>NUCLEOTIDE SEQUENCE</scope>
</reference>
<evidence type="ECO:0000256" key="5">
    <source>
        <dbReference type="ARBA" id="ARBA00023040"/>
    </source>
</evidence>
<organism evidence="13">
    <name type="scientific">Tetraodon nigroviridis</name>
    <name type="common">Spotted green pufferfish</name>
    <name type="synonym">Chelonodon nigroviridis</name>
    <dbReference type="NCBI Taxonomy" id="99883"/>
    <lineage>
        <taxon>Eukaryota</taxon>
        <taxon>Metazoa</taxon>
        <taxon>Chordata</taxon>
        <taxon>Craniata</taxon>
        <taxon>Vertebrata</taxon>
        <taxon>Euteleostomi</taxon>
        <taxon>Actinopterygii</taxon>
        <taxon>Neopterygii</taxon>
        <taxon>Teleostei</taxon>
        <taxon>Neoteleostei</taxon>
        <taxon>Acanthomorphata</taxon>
        <taxon>Eupercaria</taxon>
        <taxon>Tetraodontiformes</taxon>
        <taxon>Tetradontoidea</taxon>
        <taxon>Tetraodontidae</taxon>
        <taxon>Tetraodon</taxon>
    </lineage>
</organism>
<feature type="domain" description="G-protein coupled receptors family 1 profile" evidence="12">
    <location>
        <begin position="1"/>
        <end position="77"/>
    </location>
</feature>
<evidence type="ECO:0000256" key="6">
    <source>
        <dbReference type="ARBA" id="ARBA00023136"/>
    </source>
</evidence>
<dbReference type="SUPFAM" id="SSF81321">
    <property type="entry name" value="Family A G protein-coupled receptor-like"/>
    <property type="match status" value="1"/>
</dbReference>